<comment type="subunit">
    <text evidence="5">The nucleosome is a histone octamer containing two molecules each of H2A, H2B, H3 and H4 assembled in one H3-H4 heterotetramer and two H2A-H2B heterodimers. The octamer wraps approximately 147 bp of DNA.</text>
</comment>
<evidence type="ECO:0000256" key="9">
    <source>
        <dbReference type="ARBA" id="ARBA00023269"/>
    </source>
</evidence>
<dbReference type="InterPro" id="IPR009072">
    <property type="entry name" value="Histone-fold"/>
</dbReference>
<dbReference type="AlphaFoldDB" id="K1R5M6"/>
<keyword evidence="14" id="KW-1185">Reference proteome</keyword>
<dbReference type="Pfam" id="PF00125">
    <property type="entry name" value="Histone"/>
    <property type="match status" value="1"/>
</dbReference>
<evidence type="ECO:0000256" key="7">
    <source>
        <dbReference type="ARBA" id="ARBA00023125"/>
    </source>
</evidence>
<dbReference type="PRINTS" id="PR00621">
    <property type="entry name" value="HISTONEH2B"/>
</dbReference>
<gene>
    <name evidence="12" type="ORF">CGI_10027476</name>
</gene>
<dbReference type="OMA" id="AKCDFPS"/>
<dbReference type="EMBL" id="JH817548">
    <property type="protein sequence ID" value="EKC29261.1"/>
    <property type="molecule type" value="Genomic_DNA"/>
</dbReference>
<sequence length="129" mass="14219">MPAKVKKSRKGPLPTGPPKLKTTAKSATKKKPRSKKRKESFKIFIFRVMKQVHPELTVSTRAMGIINSFVIDIFERLASEASKLAKLGRRATMSSRDIQTAVRLILPGELSKHAVSEGTKAVAKYTSGI</sequence>
<comment type="function">
    <text evidence="1">Core component of nucleosome. Nucleosomes wrap and compact DNA into chromatin, limiting DNA accessibility to the cellular machineries which require DNA as a template. Histones thereby play a central role in transcription regulation, DNA repair, DNA replication and chromosomal stability. DNA accessibility is regulated via a complex set of post-translational modifications of histones, also called histone code, and nucleosome remodeling.</text>
</comment>
<dbReference type="GO" id="GO:0000786">
    <property type="term" value="C:nucleosome"/>
    <property type="evidence" value="ECO:0007669"/>
    <property type="project" value="UniProtKB-KW"/>
</dbReference>
<dbReference type="InterPro" id="IPR007125">
    <property type="entry name" value="H2A/H2B/H3"/>
</dbReference>
<keyword evidence="9" id="KW-0544">Nucleosome core</keyword>
<dbReference type="GO" id="GO:0030527">
    <property type="term" value="F:structural constituent of chromatin"/>
    <property type="evidence" value="ECO:0007669"/>
    <property type="project" value="InterPro"/>
</dbReference>
<evidence type="ECO:0000256" key="10">
    <source>
        <dbReference type="SAM" id="MobiDB-lite"/>
    </source>
</evidence>
<evidence type="ECO:0000256" key="6">
    <source>
        <dbReference type="ARBA" id="ARBA00022454"/>
    </source>
</evidence>
<accession>K1R5M6</accession>
<dbReference type="KEGG" id="crg:105340127"/>
<organism evidence="12">
    <name type="scientific">Magallana gigas</name>
    <name type="common">Pacific oyster</name>
    <name type="synonym">Crassostrea gigas</name>
    <dbReference type="NCBI Taxonomy" id="29159"/>
    <lineage>
        <taxon>Eukaryota</taxon>
        <taxon>Metazoa</taxon>
        <taxon>Spiralia</taxon>
        <taxon>Lophotrochozoa</taxon>
        <taxon>Mollusca</taxon>
        <taxon>Bivalvia</taxon>
        <taxon>Autobranchia</taxon>
        <taxon>Pteriomorphia</taxon>
        <taxon>Ostreida</taxon>
        <taxon>Ostreoidea</taxon>
        <taxon>Ostreidae</taxon>
        <taxon>Magallana</taxon>
    </lineage>
</organism>
<dbReference type="SUPFAM" id="SSF47113">
    <property type="entry name" value="Histone-fold"/>
    <property type="match status" value="1"/>
</dbReference>
<reference evidence="12" key="1">
    <citation type="journal article" date="2012" name="Nature">
        <title>The oyster genome reveals stress adaptation and complexity of shell formation.</title>
        <authorList>
            <person name="Zhang G."/>
            <person name="Fang X."/>
            <person name="Guo X."/>
            <person name="Li L."/>
            <person name="Luo R."/>
            <person name="Xu F."/>
            <person name="Yang P."/>
            <person name="Zhang L."/>
            <person name="Wang X."/>
            <person name="Qi H."/>
            <person name="Xiong Z."/>
            <person name="Que H."/>
            <person name="Xie Y."/>
            <person name="Holland P.W."/>
            <person name="Paps J."/>
            <person name="Zhu Y."/>
            <person name="Wu F."/>
            <person name="Chen Y."/>
            <person name="Wang J."/>
            <person name="Peng C."/>
            <person name="Meng J."/>
            <person name="Yang L."/>
            <person name="Liu J."/>
            <person name="Wen B."/>
            <person name="Zhang N."/>
            <person name="Huang Z."/>
            <person name="Zhu Q."/>
            <person name="Feng Y."/>
            <person name="Mount A."/>
            <person name="Hedgecock D."/>
            <person name="Xu Z."/>
            <person name="Liu Y."/>
            <person name="Domazet-Loso T."/>
            <person name="Du Y."/>
            <person name="Sun X."/>
            <person name="Zhang S."/>
            <person name="Liu B."/>
            <person name="Cheng P."/>
            <person name="Jiang X."/>
            <person name="Li J."/>
            <person name="Fan D."/>
            <person name="Wang W."/>
            <person name="Fu W."/>
            <person name="Wang T."/>
            <person name="Wang B."/>
            <person name="Zhang J."/>
            <person name="Peng Z."/>
            <person name="Li Y."/>
            <person name="Li N."/>
            <person name="Wang J."/>
            <person name="Chen M."/>
            <person name="He Y."/>
            <person name="Tan F."/>
            <person name="Song X."/>
            <person name="Zheng Q."/>
            <person name="Huang R."/>
            <person name="Yang H."/>
            <person name="Du X."/>
            <person name="Chen L."/>
            <person name="Yang M."/>
            <person name="Gaffney P.M."/>
            <person name="Wang S."/>
            <person name="Luo L."/>
            <person name="She Z."/>
            <person name="Ming Y."/>
            <person name="Huang W."/>
            <person name="Zhang S."/>
            <person name="Huang B."/>
            <person name="Zhang Y."/>
            <person name="Qu T."/>
            <person name="Ni P."/>
            <person name="Miao G."/>
            <person name="Wang J."/>
            <person name="Wang Q."/>
            <person name="Steinberg C.E."/>
            <person name="Wang H."/>
            <person name="Li N."/>
            <person name="Qian L."/>
            <person name="Zhang G."/>
            <person name="Li Y."/>
            <person name="Yang H."/>
            <person name="Liu X."/>
            <person name="Wang J."/>
            <person name="Yin Y."/>
            <person name="Wang J."/>
        </authorList>
    </citation>
    <scope>NUCLEOTIDE SEQUENCE [LARGE SCALE GENOMIC DNA]</scope>
    <source>
        <strain evidence="12">05x7-T-G4-1.051#20</strain>
    </source>
</reference>
<proteinExistence type="inferred from homology"/>
<evidence type="ECO:0000256" key="1">
    <source>
        <dbReference type="ARBA" id="ARBA00002001"/>
    </source>
</evidence>
<dbReference type="GO" id="GO:0005634">
    <property type="term" value="C:nucleus"/>
    <property type="evidence" value="ECO:0007669"/>
    <property type="project" value="UniProtKB-SubCell"/>
</dbReference>
<dbReference type="GO" id="GO:0046982">
    <property type="term" value="F:protein heterodimerization activity"/>
    <property type="evidence" value="ECO:0007669"/>
    <property type="project" value="InterPro"/>
</dbReference>
<feature type="region of interest" description="Disordered" evidence="10">
    <location>
        <begin position="1"/>
        <end position="38"/>
    </location>
</feature>
<dbReference type="HOGENOM" id="CLU_075666_1_3_1"/>
<evidence type="ECO:0000256" key="3">
    <source>
        <dbReference type="ARBA" id="ARBA00004286"/>
    </source>
</evidence>
<keyword evidence="7" id="KW-0238">DNA-binding</keyword>
<evidence type="ECO:0000256" key="5">
    <source>
        <dbReference type="ARBA" id="ARBA00011538"/>
    </source>
</evidence>
<protein>
    <submittedName>
        <fullName evidence="12">Histone H2B</fullName>
    </submittedName>
    <submittedName>
        <fullName evidence="13">Histone domain-containing protein</fullName>
    </submittedName>
</protein>
<comment type="subcellular location">
    <subcellularLocation>
        <location evidence="3">Chromosome</location>
    </subcellularLocation>
    <subcellularLocation>
        <location evidence="2">Nucleus</location>
    </subcellularLocation>
</comment>
<keyword evidence="8" id="KW-0539">Nucleus</keyword>
<keyword evidence="6" id="KW-0158">Chromosome</keyword>
<dbReference type="SMART" id="SM00427">
    <property type="entry name" value="H2B"/>
    <property type="match status" value="1"/>
</dbReference>
<evidence type="ECO:0000313" key="14">
    <source>
        <dbReference type="Proteomes" id="UP000005408"/>
    </source>
</evidence>
<evidence type="ECO:0000313" key="12">
    <source>
        <dbReference type="EMBL" id="EKC29261.1"/>
    </source>
</evidence>
<dbReference type="Proteomes" id="UP000005408">
    <property type="component" value="Unassembled WGS sequence"/>
</dbReference>
<name>K1R5M6_MAGGI</name>
<dbReference type="FunFam" id="1.10.20.10:FF:000016">
    <property type="entry name" value="Histone H2B"/>
    <property type="match status" value="1"/>
</dbReference>
<comment type="similarity">
    <text evidence="4">Belongs to the histone H2B family.</text>
</comment>
<dbReference type="GO" id="GO:0003677">
    <property type="term" value="F:DNA binding"/>
    <property type="evidence" value="ECO:0007669"/>
    <property type="project" value="UniProtKB-KW"/>
</dbReference>
<feature type="compositionally biased region" description="Basic residues" evidence="10">
    <location>
        <begin position="27"/>
        <end position="38"/>
    </location>
</feature>
<feature type="compositionally biased region" description="Basic residues" evidence="10">
    <location>
        <begin position="1"/>
        <end position="10"/>
    </location>
</feature>
<dbReference type="PANTHER" id="PTHR23428">
    <property type="entry name" value="HISTONE H2B"/>
    <property type="match status" value="1"/>
</dbReference>
<dbReference type="CDD" id="cd22910">
    <property type="entry name" value="HFD_H2B"/>
    <property type="match status" value="1"/>
</dbReference>
<evidence type="ECO:0000259" key="11">
    <source>
        <dbReference type="Pfam" id="PF00125"/>
    </source>
</evidence>
<dbReference type="Gene3D" id="1.10.20.10">
    <property type="entry name" value="Histone, subunit A"/>
    <property type="match status" value="1"/>
</dbReference>
<feature type="domain" description="Core Histone H2A/H2B/H3" evidence="11">
    <location>
        <begin position="23"/>
        <end position="104"/>
    </location>
</feature>
<dbReference type="InterPro" id="IPR000558">
    <property type="entry name" value="Histone_H2B"/>
</dbReference>
<evidence type="ECO:0000256" key="2">
    <source>
        <dbReference type="ARBA" id="ARBA00004123"/>
    </source>
</evidence>
<evidence type="ECO:0000256" key="8">
    <source>
        <dbReference type="ARBA" id="ARBA00023242"/>
    </source>
</evidence>
<dbReference type="EnsemblMetazoa" id="G13242.1">
    <property type="protein sequence ID" value="G13242.1:cds"/>
    <property type="gene ID" value="G13242"/>
</dbReference>
<evidence type="ECO:0000313" key="13">
    <source>
        <dbReference type="EnsemblMetazoa" id="G13242.1:cds"/>
    </source>
</evidence>
<evidence type="ECO:0000256" key="4">
    <source>
        <dbReference type="ARBA" id="ARBA00006846"/>
    </source>
</evidence>
<dbReference type="OrthoDB" id="7758076at2759"/>
<reference evidence="13" key="2">
    <citation type="submission" date="2022-08" db="UniProtKB">
        <authorList>
            <consortium name="EnsemblMetazoa"/>
        </authorList>
    </citation>
    <scope>IDENTIFICATION</scope>
    <source>
        <strain evidence="13">05x7-T-G4-1.051#20</strain>
    </source>
</reference>